<reference evidence="3" key="1">
    <citation type="journal article" date="2019" name="Int. J. Syst. Evol. Microbiol.">
        <title>The Global Catalogue of Microorganisms (GCM) 10K type strain sequencing project: providing services to taxonomists for standard genome sequencing and annotation.</title>
        <authorList>
            <consortium name="The Broad Institute Genomics Platform"/>
            <consortium name="The Broad Institute Genome Sequencing Center for Infectious Disease"/>
            <person name="Wu L."/>
            <person name="Ma J."/>
        </authorList>
    </citation>
    <scope>NUCLEOTIDE SEQUENCE [LARGE SCALE GENOMIC DNA]</scope>
    <source>
        <strain evidence="3">KCTC 13528</strain>
    </source>
</reference>
<name>A0ABW5ZHF9_9BACL</name>
<dbReference type="RefSeq" id="WP_204730779.1">
    <property type="nucleotide sequence ID" value="NZ_JAFBDK010000024.1"/>
</dbReference>
<sequence length="119" mass="13340">MSDLLRKKNKPILDRGNSIKPKTTFNLEEAKDTKPVTESAGTIREPARKKPASTSTTVRVSAMNKDKLNALVTLGVADNVDNLVDILMDEYVTSILSKDEKKQYSMILDVYNLKKNNKK</sequence>
<gene>
    <name evidence="2" type="ORF">ACFS5P_11160</name>
</gene>
<dbReference type="Pfam" id="PF17363">
    <property type="entry name" value="DUF5388"/>
    <property type="match status" value="1"/>
</dbReference>
<evidence type="ECO:0000313" key="3">
    <source>
        <dbReference type="Proteomes" id="UP001597561"/>
    </source>
</evidence>
<evidence type="ECO:0000313" key="2">
    <source>
        <dbReference type="EMBL" id="MFD2912434.1"/>
    </source>
</evidence>
<dbReference type="EMBL" id="JBHUPG010000020">
    <property type="protein sequence ID" value="MFD2912434.1"/>
    <property type="molecule type" value="Genomic_DNA"/>
</dbReference>
<evidence type="ECO:0000256" key="1">
    <source>
        <dbReference type="SAM" id="MobiDB-lite"/>
    </source>
</evidence>
<dbReference type="InterPro" id="IPR035528">
    <property type="entry name" value="DUF5388"/>
</dbReference>
<organism evidence="2 3">
    <name type="scientific">Jeotgalibacillus terrae</name>
    <dbReference type="NCBI Taxonomy" id="587735"/>
    <lineage>
        <taxon>Bacteria</taxon>
        <taxon>Bacillati</taxon>
        <taxon>Bacillota</taxon>
        <taxon>Bacilli</taxon>
        <taxon>Bacillales</taxon>
        <taxon>Caryophanaceae</taxon>
        <taxon>Jeotgalibacillus</taxon>
    </lineage>
</organism>
<dbReference type="Proteomes" id="UP001597561">
    <property type="component" value="Unassembled WGS sequence"/>
</dbReference>
<protein>
    <submittedName>
        <fullName evidence="2">DUF5388 domain-containing protein</fullName>
    </submittedName>
</protein>
<feature type="region of interest" description="Disordered" evidence="1">
    <location>
        <begin position="1"/>
        <end position="58"/>
    </location>
</feature>
<comment type="caution">
    <text evidence="2">The sequence shown here is derived from an EMBL/GenBank/DDBJ whole genome shotgun (WGS) entry which is preliminary data.</text>
</comment>
<accession>A0ABW5ZHF9</accession>
<keyword evidence="3" id="KW-1185">Reference proteome</keyword>
<proteinExistence type="predicted"/>